<feature type="compositionally biased region" description="Polar residues" evidence="1">
    <location>
        <begin position="53"/>
        <end position="68"/>
    </location>
</feature>
<organism evidence="2 3">
    <name type="scientific">Cylicocyclus nassatus</name>
    <name type="common">Nematode worm</name>
    <dbReference type="NCBI Taxonomy" id="53992"/>
    <lineage>
        <taxon>Eukaryota</taxon>
        <taxon>Metazoa</taxon>
        <taxon>Ecdysozoa</taxon>
        <taxon>Nematoda</taxon>
        <taxon>Chromadorea</taxon>
        <taxon>Rhabditida</taxon>
        <taxon>Rhabditina</taxon>
        <taxon>Rhabditomorpha</taxon>
        <taxon>Strongyloidea</taxon>
        <taxon>Strongylidae</taxon>
        <taxon>Cylicocyclus</taxon>
    </lineage>
</organism>
<feature type="region of interest" description="Disordered" evidence="1">
    <location>
        <begin position="47"/>
        <end position="82"/>
    </location>
</feature>
<dbReference type="EMBL" id="CATQJL010000223">
    <property type="protein sequence ID" value="CAJ0599081.1"/>
    <property type="molecule type" value="Genomic_DNA"/>
</dbReference>
<evidence type="ECO:0000313" key="3">
    <source>
        <dbReference type="Proteomes" id="UP001176961"/>
    </source>
</evidence>
<sequence>MENLPEIFQAVGVMLGMFVVIMCEDVNVRTQLRGHDPSQFRDTMLMSRGFEGGNSQNVTSYSPPSQRKPSPGELCLGEDHSPADEEELHKFLQNLMGFAGPSETSVDPLPSSSPPAVHTTLKGALDHTYSAYEPSELFEITPEPETLFDCIMENVLHMDKAAKYIRKQKERGTFRRAEYERFTHSKAATGVVGMDFEGLESVEDALEAARLGFTAYELQGDIMRAQFAQFSRKLHAQGRSVPGSTVSLSNCSNLSRRIEAPPPFKQLRLVDAAIDWIPPSGDISRQITSLYRYILEDITDPPQCIQKYAIRINGLGGRDRRLENLPDSVLWTLVDFGTDVLGLGNKELLHPFNDEVRRSSFYLSLGADEEEREGVFLSMRHKASEWRSRVWSLLQRALTEIRAYTYDEREGTWIRTRKRATRPTVVNLDGSEAEIAQ</sequence>
<dbReference type="AlphaFoldDB" id="A0AA36GVU0"/>
<proteinExistence type="predicted"/>
<dbReference type="Proteomes" id="UP001176961">
    <property type="component" value="Unassembled WGS sequence"/>
</dbReference>
<evidence type="ECO:0000256" key="1">
    <source>
        <dbReference type="SAM" id="MobiDB-lite"/>
    </source>
</evidence>
<evidence type="ECO:0000313" key="2">
    <source>
        <dbReference type="EMBL" id="CAJ0599081.1"/>
    </source>
</evidence>
<comment type="caution">
    <text evidence="2">The sequence shown here is derived from an EMBL/GenBank/DDBJ whole genome shotgun (WGS) entry which is preliminary data.</text>
</comment>
<name>A0AA36GVU0_CYLNA</name>
<accession>A0AA36GVU0</accession>
<keyword evidence="3" id="KW-1185">Reference proteome</keyword>
<reference evidence="2" key="1">
    <citation type="submission" date="2023-07" db="EMBL/GenBank/DDBJ databases">
        <authorList>
            <consortium name="CYATHOMIX"/>
        </authorList>
    </citation>
    <scope>NUCLEOTIDE SEQUENCE</scope>
    <source>
        <strain evidence="2">N/A</strain>
    </source>
</reference>
<protein>
    <submittedName>
        <fullName evidence="2">Uncharacterized protein</fullName>
    </submittedName>
</protein>
<gene>
    <name evidence="2" type="ORF">CYNAS_LOCUS11064</name>
</gene>